<dbReference type="SUPFAM" id="SSF51621">
    <property type="entry name" value="Phosphoenolpyruvate/pyruvate domain"/>
    <property type="match status" value="1"/>
</dbReference>
<evidence type="ECO:0000256" key="2">
    <source>
        <dbReference type="ARBA" id="ARBA00011424"/>
    </source>
</evidence>
<proteinExistence type="inferred from homology"/>
<dbReference type="InterPro" id="IPR040442">
    <property type="entry name" value="Pyrv_kinase-like_dom_sf"/>
</dbReference>
<dbReference type="GO" id="GO:0015940">
    <property type="term" value="P:pantothenate biosynthetic process"/>
    <property type="evidence" value="ECO:0007669"/>
    <property type="project" value="UniProtKB-KW"/>
</dbReference>
<keyword evidence="4" id="KW-0566">Pantothenate biosynthesis</keyword>
<dbReference type="GO" id="GO:0003864">
    <property type="term" value="F:3-methyl-2-oxobutanoate hydroxymethyltransferase activity"/>
    <property type="evidence" value="ECO:0007669"/>
    <property type="project" value="UniProtKB-EC"/>
</dbReference>
<reference evidence="6 7" key="1">
    <citation type="submission" date="2019-07" db="EMBL/GenBank/DDBJ databases">
        <title>R&amp;d 2014.</title>
        <authorList>
            <person name="Klenk H.-P."/>
        </authorList>
    </citation>
    <scope>NUCLEOTIDE SEQUENCE [LARGE SCALE GENOMIC DNA]</scope>
    <source>
        <strain evidence="6 7">DSM 43868</strain>
    </source>
</reference>
<dbReference type="GO" id="GO:0032259">
    <property type="term" value="P:methylation"/>
    <property type="evidence" value="ECO:0007669"/>
    <property type="project" value="UniProtKB-KW"/>
</dbReference>
<dbReference type="Gene3D" id="3.20.20.60">
    <property type="entry name" value="Phosphoenolpyruvate-binding domains"/>
    <property type="match status" value="1"/>
</dbReference>
<organism evidence="6 7">
    <name type="scientific">Micromonospora olivasterospora</name>
    <dbReference type="NCBI Taxonomy" id="1880"/>
    <lineage>
        <taxon>Bacteria</taxon>
        <taxon>Bacillati</taxon>
        <taxon>Actinomycetota</taxon>
        <taxon>Actinomycetes</taxon>
        <taxon>Micromonosporales</taxon>
        <taxon>Micromonosporaceae</taxon>
        <taxon>Micromonospora</taxon>
    </lineage>
</organism>
<dbReference type="GO" id="GO:0005737">
    <property type="term" value="C:cytoplasm"/>
    <property type="evidence" value="ECO:0007669"/>
    <property type="project" value="TreeGrafter"/>
</dbReference>
<dbReference type="AlphaFoldDB" id="A0A562IIT7"/>
<accession>A0A562IIT7</accession>
<name>A0A562IIT7_MICOL</name>
<dbReference type="EMBL" id="VLKE01000001">
    <property type="protein sequence ID" value="TWH70937.1"/>
    <property type="molecule type" value="Genomic_DNA"/>
</dbReference>
<keyword evidence="7" id="KW-1185">Reference proteome</keyword>
<comment type="subunit">
    <text evidence="2">Homodecamer; pentamer of dimers.</text>
</comment>
<evidence type="ECO:0000256" key="3">
    <source>
        <dbReference type="ARBA" id="ARBA00012618"/>
    </source>
</evidence>
<dbReference type="InterPro" id="IPR015813">
    <property type="entry name" value="Pyrv/PenolPyrv_kinase-like_dom"/>
</dbReference>
<evidence type="ECO:0000313" key="6">
    <source>
        <dbReference type="EMBL" id="TWH70937.1"/>
    </source>
</evidence>
<dbReference type="InterPro" id="IPR003700">
    <property type="entry name" value="Pantoate_hydroxy_MeTrfase"/>
</dbReference>
<protein>
    <recommendedName>
        <fullName evidence="3">3-methyl-2-oxobutanoate hydroxymethyltransferase</fullName>
        <ecNumber evidence="3">2.1.2.11</ecNumber>
    </recommendedName>
</protein>
<comment type="similarity">
    <text evidence="1">Belongs to the PanB family.</text>
</comment>
<dbReference type="Pfam" id="PF02548">
    <property type="entry name" value="Pantoate_transf"/>
    <property type="match status" value="1"/>
</dbReference>
<dbReference type="EC" id="2.1.2.11" evidence="3"/>
<dbReference type="GO" id="GO:0008168">
    <property type="term" value="F:methyltransferase activity"/>
    <property type="evidence" value="ECO:0007669"/>
    <property type="project" value="UniProtKB-KW"/>
</dbReference>
<keyword evidence="6" id="KW-0489">Methyltransferase</keyword>
<gene>
    <name evidence="6" type="ORF">JD77_05962</name>
</gene>
<sequence length="135" mass="14269">MGHVGLTPQSVNVLGGYTVQRRGETGERLIQDARDLEAAGAFAVVLEVVPAESAKRITAELASPTIGIGAGPDCDAQVMVGQDLAGLTPDPAPKFVKRYSNMRQVLSGAARQFIADVSSRNYPWRGSCILLSMPS</sequence>
<evidence type="ECO:0000313" key="7">
    <source>
        <dbReference type="Proteomes" id="UP000319825"/>
    </source>
</evidence>
<evidence type="ECO:0000256" key="4">
    <source>
        <dbReference type="ARBA" id="ARBA00022655"/>
    </source>
</evidence>
<comment type="caution">
    <text evidence="6">The sequence shown here is derived from an EMBL/GenBank/DDBJ whole genome shotgun (WGS) entry which is preliminary data.</text>
</comment>
<evidence type="ECO:0000256" key="1">
    <source>
        <dbReference type="ARBA" id="ARBA00008676"/>
    </source>
</evidence>
<dbReference type="GO" id="GO:0000287">
    <property type="term" value="F:magnesium ion binding"/>
    <property type="evidence" value="ECO:0007669"/>
    <property type="project" value="TreeGrafter"/>
</dbReference>
<dbReference type="Proteomes" id="UP000319825">
    <property type="component" value="Unassembled WGS sequence"/>
</dbReference>
<evidence type="ECO:0000256" key="5">
    <source>
        <dbReference type="ARBA" id="ARBA00022679"/>
    </source>
</evidence>
<keyword evidence="5 6" id="KW-0808">Transferase</keyword>
<dbReference type="PANTHER" id="PTHR20881:SF0">
    <property type="entry name" value="3-METHYL-2-OXOBUTANOATE HYDROXYMETHYLTRANSFERASE"/>
    <property type="match status" value="1"/>
</dbReference>
<dbReference type="PANTHER" id="PTHR20881">
    <property type="entry name" value="3-METHYL-2-OXOBUTANOATE HYDROXYMETHYLTRANSFERASE"/>
    <property type="match status" value="1"/>
</dbReference>